<proteinExistence type="predicted"/>
<feature type="domain" description="DUF7053" evidence="2">
    <location>
        <begin position="17"/>
        <end position="193"/>
    </location>
</feature>
<feature type="compositionally biased region" description="Basic and acidic residues" evidence="1">
    <location>
        <begin position="222"/>
        <end position="236"/>
    </location>
</feature>
<name>A0A6A6SNX5_9PLEO</name>
<sequence length="236" mass="25886">MVPSLSGPEQVNSASAKHYIHVAAPIPPHLTPDDVKAALHDHNTCLTLQALTTGHKKLDDTKPEVRKDTYWYPVDIHGLTAYEVTEVITIMPFIGEWGKRTISFLAHFQNTPHGLKSRADAAGGVTLRAEFRVIKGDTADAEVEGEGEGVGHAEWVLVEDVEVSCAWYMMPLVRGSAEKAHRDICKKVVEKVEMEKRQEALAKTAAKGKERAGSRSGSDGVRSPEAEPLPDKISYR</sequence>
<reference evidence="3" key="1">
    <citation type="journal article" date="2020" name="Stud. Mycol.">
        <title>101 Dothideomycetes genomes: a test case for predicting lifestyles and emergence of pathogens.</title>
        <authorList>
            <person name="Haridas S."/>
            <person name="Albert R."/>
            <person name="Binder M."/>
            <person name="Bloem J."/>
            <person name="Labutti K."/>
            <person name="Salamov A."/>
            <person name="Andreopoulos B."/>
            <person name="Baker S."/>
            <person name="Barry K."/>
            <person name="Bills G."/>
            <person name="Bluhm B."/>
            <person name="Cannon C."/>
            <person name="Castanera R."/>
            <person name="Culley D."/>
            <person name="Daum C."/>
            <person name="Ezra D."/>
            <person name="Gonzalez J."/>
            <person name="Henrissat B."/>
            <person name="Kuo A."/>
            <person name="Liang C."/>
            <person name="Lipzen A."/>
            <person name="Lutzoni F."/>
            <person name="Magnuson J."/>
            <person name="Mondo S."/>
            <person name="Nolan M."/>
            <person name="Ohm R."/>
            <person name="Pangilinan J."/>
            <person name="Park H.-J."/>
            <person name="Ramirez L."/>
            <person name="Alfaro M."/>
            <person name="Sun H."/>
            <person name="Tritt A."/>
            <person name="Yoshinaga Y."/>
            <person name="Zwiers L.-H."/>
            <person name="Turgeon B."/>
            <person name="Goodwin S."/>
            <person name="Spatafora J."/>
            <person name="Crous P."/>
            <person name="Grigoriev I."/>
        </authorList>
    </citation>
    <scope>NUCLEOTIDE SEQUENCE</scope>
    <source>
        <strain evidence="3">CBS 122681</strain>
    </source>
</reference>
<dbReference type="Pfam" id="PF23155">
    <property type="entry name" value="DUF7053"/>
    <property type="match status" value="1"/>
</dbReference>
<evidence type="ECO:0000256" key="1">
    <source>
        <dbReference type="SAM" id="MobiDB-lite"/>
    </source>
</evidence>
<protein>
    <recommendedName>
        <fullName evidence="2">DUF7053 domain-containing protein</fullName>
    </recommendedName>
</protein>
<dbReference type="AlphaFoldDB" id="A0A6A6SNX5"/>
<feature type="region of interest" description="Disordered" evidence="1">
    <location>
        <begin position="200"/>
        <end position="236"/>
    </location>
</feature>
<dbReference type="OrthoDB" id="4276610at2759"/>
<evidence type="ECO:0000259" key="2">
    <source>
        <dbReference type="Pfam" id="PF23155"/>
    </source>
</evidence>
<dbReference type="EMBL" id="MU004546">
    <property type="protein sequence ID" value="KAF2648303.1"/>
    <property type="molecule type" value="Genomic_DNA"/>
</dbReference>
<gene>
    <name evidence="3" type="ORF">K491DRAFT_699024</name>
</gene>
<evidence type="ECO:0000313" key="3">
    <source>
        <dbReference type="EMBL" id="KAF2648303.1"/>
    </source>
</evidence>
<dbReference type="PANTHER" id="PTHR38117">
    <property type="entry name" value="NACHT AND WD40 DOMAIN PROTEIN"/>
    <property type="match status" value="1"/>
</dbReference>
<organism evidence="3 4">
    <name type="scientific">Lophiostoma macrostomum CBS 122681</name>
    <dbReference type="NCBI Taxonomy" id="1314788"/>
    <lineage>
        <taxon>Eukaryota</taxon>
        <taxon>Fungi</taxon>
        <taxon>Dikarya</taxon>
        <taxon>Ascomycota</taxon>
        <taxon>Pezizomycotina</taxon>
        <taxon>Dothideomycetes</taxon>
        <taxon>Pleosporomycetidae</taxon>
        <taxon>Pleosporales</taxon>
        <taxon>Lophiostomataceae</taxon>
        <taxon>Lophiostoma</taxon>
    </lineage>
</organism>
<keyword evidence="4" id="KW-1185">Reference proteome</keyword>
<evidence type="ECO:0000313" key="4">
    <source>
        <dbReference type="Proteomes" id="UP000799324"/>
    </source>
</evidence>
<accession>A0A6A6SNX5</accession>
<dbReference type="Proteomes" id="UP000799324">
    <property type="component" value="Unassembled WGS sequence"/>
</dbReference>
<dbReference type="PANTHER" id="PTHR38117:SF1">
    <property type="entry name" value="DUF3074 DOMAIN-CONTAINING PROTEIN"/>
    <property type="match status" value="1"/>
</dbReference>
<dbReference type="InterPro" id="IPR055481">
    <property type="entry name" value="DUF7053"/>
</dbReference>